<organism evidence="4 5">
    <name type="scientific">Candida viswanathii</name>
    <dbReference type="NCBI Taxonomy" id="5486"/>
    <lineage>
        <taxon>Eukaryota</taxon>
        <taxon>Fungi</taxon>
        <taxon>Dikarya</taxon>
        <taxon>Ascomycota</taxon>
        <taxon>Saccharomycotina</taxon>
        <taxon>Pichiomycetes</taxon>
        <taxon>Debaryomycetaceae</taxon>
        <taxon>Candida/Lodderomyces clade</taxon>
        <taxon>Candida</taxon>
    </lineage>
</organism>
<dbReference type="STRING" id="5486.A0A367XMW3"/>
<evidence type="ECO:0000256" key="3">
    <source>
        <dbReference type="SAM" id="MobiDB-lite"/>
    </source>
</evidence>
<feature type="compositionally biased region" description="Basic and acidic residues" evidence="3">
    <location>
        <begin position="124"/>
        <end position="142"/>
    </location>
</feature>
<dbReference type="OrthoDB" id="201362at2759"/>
<evidence type="ECO:0000256" key="2">
    <source>
        <dbReference type="ARBA" id="ARBA00022170"/>
    </source>
</evidence>
<feature type="region of interest" description="Disordered" evidence="3">
    <location>
        <begin position="116"/>
        <end position="151"/>
    </location>
</feature>
<name>A0A367XMW3_9ASCO</name>
<dbReference type="Pfam" id="PF07896">
    <property type="entry name" value="DUF1674"/>
    <property type="match status" value="1"/>
</dbReference>
<proteinExistence type="inferred from homology"/>
<sequence length="151" mass="17025">MLSKILNHTASRSLIRSTIITPAVLSTAAIRYYSVPPSKFAFKAGPPRLPKEEQEEFEKLQQIANSQIAIEEFNDQVNQANAAEQHREHHEFDNSKPPVVNTDIGTFSSLKIIPEFEGNVNPRTGERGGPKQDPLKHTKDEWSFNGRVIDF</sequence>
<keyword evidence="5" id="KW-1185">Reference proteome</keyword>
<dbReference type="AlphaFoldDB" id="A0A367XMW3"/>
<dbReference type="PANTHER" id="PTHR28524:SF3">
    <property type="entry name" value="SUCCINATE DEHYDROGENASE ASSEMBLY FACTOR 4, MITOCHONDRIAL"/>
    <property type="match status" value="1"/>
</dbReference>
<gene>
    <name evidence="4" type="primary">SDH8_1</name>
    <name evidence="4" type="ORF">Cantr_03864</name>
</gene>
<evidence type="ECO:0000256" key="1">
    <source>
        <dbReference type="ARBA" id="ARBA00005701"/>
    </source>
</evidence>
<dbReference type="PANTHER" id="PTHR28524">
    <property type="entry name" value="SUCCINATE DEHYDROGENASE ASSEMBLY FACTOR 4, MITOCHONDRIAL"/>
    <property type="match status" value="1"/>
</dbReference>
<comment type="caution">
    <text evidence="4">The sequence shown here is derived from an EMBL/GenBank/DDBJ whole genome shotgun (WGS) entry which is preliminary data.</text>
</comment>
<dbReference type="GO" id="GO:0005739">
    <property type="term" value="C:mitochondrion"/>
    <property type="evidence" value="ECO:0007669"/>
    <property type="project" value="TreeGrafter"/>
</dbReference>
<dbReference type="GO" id="GO:0034553">
    <property type="term" value="P:mitochondrial respiratory chain complex II assembly"/>
    <property type="evidence" value="ECO:0007669"/>
    <property type="project" value="TreeGrafter"/>
</dbReference>
<dbReference type="InterPro" id="IPR012875">
    <property type="entry name" value="SDHF4"/>
</dbReference>
<comment type="similarity">
    <text evidence="1">Belongs to the SDHAF4 family.</text>
</comment>
<protein>
    <recommendedName>
        <fullName evidence="2">Succinate dehydrogenase assembly factor 4, mitochondrial</fullName>
    </recommendedName>
</protein>
<dbReference type="Proteomes" id="UP000253472">
    <property type="component" value="Unassembled WGS sequence"/>
</dbReference>
<evidence type="ECO:0000313" key="5">
    <source>
        <dbReference type="Proteomes" id="UP000253472"/>
    </source>
</evidence>
<dbReference type="EMBL" id="QLNQ01000030">
    <property type="protein sequence ID" value="RCK54510.1"/>
    <property type="molecule type" value="Genomic_DNA"/>
</dbReference>
<evidence type="ECO:0000313" key="4">
    <source>
        <dbReference type="EMBL" id="RCK54510.1"/>
    </source>
</evidence>
<reference evidence="4 5" key="1">
    <citation type="submission" date="2018-06" db="EMBL/GenBank/DDBJ databases">
        <title>Whole genome sequencing of Candida tropicalis (genome annotated by CSBL at Korea University).</title>
        <authorList>
            <person name="Ahn J."/>
        </authorList>
    </citation>
    <scope>NUCLEOTIDE SEQUENCE [LARGE SCALE GENOMIC DNA]</scope>
    <source>
        <strain evidence="4 5">ATCC 20962</strain>
    </source>
</reference>
<accession>A0A367XMW3</accession>